<dbReference type="SUPFAM" id="SSF53474">
    <property type="entry name" value="alpha/beta-Hydrolases"/>
    <property type="match status" value="1"/>
</dbReference>
<name>A0A1G8Z0D5_9FLAO</name>
<dbReference type="Pfam" id="PF06821">
    <property type="entry name" value="Ser_hydrolase"/>
    <property type="match status" value="1"/>
</dbReference>
<proteinExistence type="predicted"/>
<evidence type="ECO:0000313" key="1">
    <source>
        <dbReference type="EMBL" id="SDK08447.1"/>
    </source>
</evidence>
<dbReference type="InterPro" id="IPR010662">
    <property type="entry name" value="RBBP9/YdeN"/>
</dbReference>
<gene>
    <name evidence="1" type="ORF">SAMN05192550_3306</name>
</gene>
<keyword evidence="2" id="KW-1185">Reference proteome</keyword>
<dbReference type="InterPro" id="IPR029058">
    <property type="entry name" value="AB_hydrolase_fold"/>
</dbReference>
<sequence>MYHPYRITKTMKHTLLIVPGLGDSTTGHWQDNWLQYFPNTKKVVQDNWNQPQLQDWLKNLDTTIKSIETPIVIVAHSLAVSLVAHWSQQNDTEKIIGALLVAPADVESAEHTPEEIWNFAPIPLSKLNYPSIVITSSNDPYISVERAEFLSQKWGSHFYNVGPKGHLNFASQLGLWEEGQEILERLLQSINENKN</sequence>
<evidence type="ECO:0000313" key="2">
    <source>
        <dbReference type="Proteomes" id="UP000182367"/>
    </source>
</evidence>
<evidence type="ECO:0008006" key="3">
    <source>
        <dbReference type="Google" id="ProtNLM"/>
    </source>
</evidence>
<reference evidence="1 2" key="1">
    <citation type="submission" date="2016-10" db="EMBL/GenBank/DDBJ databases">
        <authorList>
            <person name="Varghese N."/>
            <person name="Submissions S."/>
        </authorList>
    </citation>
    <scope>NUCLEOTIDE SEQUENCE [LARGE SCALE GENOMIC DNA]</scope>
    <source>
        <strain evidence="1 2">Gm-149</strain>
    </source>
</reference>
<protein>
    <recommendedName>
        <fullName evidence="3">Alpha/beta hydrolase</fullName>
    </recommendedName>
</protein>
<organism evidence="1 2">
    <name type="scientific">Flavobacterium glycines</name>
    <dbReference type="NCBI Taxonomy" id="551990"/>
    <lineage>
        <taxon>Bacteria</taxon>
        <taxon>Pseudomonadati</taxon>
        <taxon>Bacteroidota</taxon>
        <taxon>Flavobacteriia</taxon>
        <taxon>Flavobacteriales</taxon>
        <taxon>Flavobacteriaceae</taxon>
        <taxon>Flavobacterium</taxon>
    </lineage>
</organism>
<dbReference type="EMBL" id="FNEO01000011">
    <property type="protein sequence ID" value="SDK08447.1"/>
    <property type="molecule type" value="Genomic_DNA"/>
</dbReference>
<dbReference type="Gene3D" id="3.40.50.1820">
    <property type="entry name" value="alpha/beta hydrolase"/>
    <property type="match status" value="1"/>
</dbReference>
<dbReference type="Proteomes" id="UP000182367">
    <property type="component" value="Unassembled WGS sequence"/>
</dbReference>
<accession>A0A1G8Z0D5</accession>
<comment type="caution">
    <text evidence="1">The sequence shown here is derived from an EMBL/GenBank/DDBJ whole genome shotgun (WGS) entry which is preliminary data.</text>
</comment>